<keyword evidence="5" id="KW-1185">Reference proteome</keyword>
<evidence type="ECO:0000313" key="4">
    <source>
        <dbReference type="EMBL" id="KAE9522041.1"/>
    </source>
</evidence>
<feature type="compositionally biased region" description="Pro residues" evidence="2">
    <location>
        <begin position="331"/>
        <end position="340"/>
    </location>
</feature>
<name>A0A6G0SWG3_APHGL</name>
<organism evidence="4 5">
    <name type="scientific">Aphis glycines</name>
    <name type="common">Soybean aphid</name>
    <dbReference type="NCBI Taxonomy" id="307491"/>
    <lineage>
        <taxon>Eukaryota</taxon>
        <taxon>Metazoa</taxon>
        <taxon>Ecdysozoa</taxon>
        <taxon>Arthropoda</taxon>
        <taxon>Hexapoda</taxon>
        <taxon>Insecta</taxon>
        <taxon>Pterygota</taxon>
        <taxon>Neoptera</taxon>
        <taxon>Paraneoptera</taxon>
        <taxon>Hemiptera</taxon>
        <taxon>Sternorrhyncha</taxon>
        <taxon>Aphidomorpha</taxon>
        <taxon>Aphidoidea</taxon>
        <taxon>Aphididae</taxon>
        <taxon>Aphidini</taxon>
        <taxon>Aphis</taxon>
        <taxon>Aphis</taxon>
    </lineage>
</organism>
<dbReference type="InterPro" id="IPR002104">
    <property type="entry name" value="Integrase_catalytic"/>
</dbReference>
<dbReference type="Gene3D" id="1.10.443.10">
    <property type="entry name" value="Intergrase catalytic core"/>
    <property type="match status" value="1"/>
</dbReference>
<reference evidence="4 5" key="1">
    <citation type="submission" date="2019-08" db="EMBL/GenBank/DDBJ databases">
        <title>The genome of the soybean aphid Biotype 1, its phylome, world population structure and adaptation to the North American continent.</title>
        <authorList>
            <person name="Giordano R."/>
            <person name="Donthu R.K."/>
            <person name="Hernandez A.G."/>
            <person name="Wright C.L."/>
            <person name="Zimin A.V."/>
        </authorList>
    </citation>
    <scope>NUCLEOTIDE SEQUENCE [LARGE SCALE GENOMIC DNA]</scope>
    <source>
        <tissue evidence="4">Whole aphids</tissue>
    </source>
</reference>
<dbReference type="PROSITE" id="PS51898">
    <property type="entry name" value="TYR_RECOMBINASE"/>
    <property type="match status" value="1"/>
</dbReference>
<dbReference type="GO" id="GO:0015074">
    <property type="term" value="P:DNA integration"/>
    <property type="evidence" value="ECO:0007669"/>
    <property type="project" value="InterPro"/>
</dbReference>
<evidence type="ECO:0000256" key="2">
    <source>
        <dbReference type="SAM" id="MobiDB-lite"/>
    </source>
</evidence>
<dbReference type="GO" id="GO:0003677">
    <property type="term" value="F:DNA binding"/>
    <property type="evidence" value="ECO:0007669"/>
    <property type="project" value="InterPro"/>
</dbReference>
<keyword evidence="1" id="KW-0233">DNA recombination</keyword>
<sequence>MDFEDLIDLGATSKFDVSNIQKGTQNAMRSHLNLLRRNGVELSRNLVETSDINELLDGLKNTRDEKLSPVYKVQIAATLKRLYGAKTMQLDMTPYLAQIKRRPSNMENSEYMDGLKELIKKSAEILMHLHEQPTLSEDLSLYDAALATIMTSCTSRRISELHQLTMSDLDLILENRPIFIHVKGKKSTTTRCDIVPNDILTACITSAKRNRAKLVAAVNASRFANRHPEYRTDRLRDNYVFVTSVSQLRKRLKQFAVMFSVNLSNLGFNRFRKYITTLLIGGGGHTLAQFVNAHSNVNMTITNYDLGTKNTIEKTMDDILGRGRPGSSAQQPPPPPPPPATSTDVPNRKTGLDTGAAEHAGWQS</sequence>
<gene>
    <name evidence="4" type="ORF">AGLY_017561</name>
</gene>
<dbReference type="GO" id="GO:0006310">
    <property type="term" value="P:DNA recombination"/>
    <property type="evidence" value="ECO:0007669"/>
    <property type="project" value="UniProtKB-KW"/>
</dbReference>
<feature type="domain" description="Tyr recombinase" evidence="3">
    <location>
        <begin position="121"/>
        <end position="317"/>
    </location>
</feature>
<evidence type="ECO:0000313" key="5">
    <source>
        <dbReference type="Proteomes" id="UP000475862"/>
    </source>
</evidence>
<dbReference type="InterPro" id="IPR013762">
    <property type="entry name" value="Integrase-like_cat_sf"/>
</dbReference>
<dbReference type="InterPro" id="IPR011010">
    <property type="entry name" value="DNA_brk_join_enz"/>
</dbReference>
<dbReference type="SUPFAM" id="SSF56349">
    <property type="entry name" value="DNA breaking-rejoining enzymes"/>
    <property type="match status" value="1"/>
</dbReference>
<evidence type="ECO:0000259" key="3">
    <source>
        <dbReference type="PROSITE" id="PS51898"/>
    </source>
</evidence>
<feature type="region of interest" description="Disordered" evidence="2">
    <location>
        <begin position="318"/>
        <end position="364"/>
    </location>
</feature>
<evidence type="ECO:0000256" key="1">
    <source>
        <dbReference type="ARBA" id="ARBA00023172"/>
    </source>
</evidence>
<dbReference type="Pfam" id="PF00589">
    <property type="entry name" value="Phage_integrase"/>
    <property type="match status" value="1"/>
</dbReference>
<proteinExistence type="predicted"/>
<accession>A0A6G0SWG3</accession>
<comment type="caution">
    <text evidence="4">The sequence shown here is derived from an EMBL/GenBank/DDBJ whole genome shotgun (WGS) entry which is preliminary data.</text>
</comment>
<dbReference type="EMBL" id="VYZN01001684">
    <property type="protein sequence ID" value="KAE9522041.1"/>
    <property type="molecule type" value="Genomic_DNA"/>
</dbReference>
<dbReference type="Proteomes" id="UP000475862">
    <property type="component" value="Unassembled WGS sequence"/>
</dbReference>
<protein>
    <recommendedName>
        <fullName evidence="3">Tyr recombinase domain-containing protein</fullName>
    </recommendedName>
</protein>
<dbReference type="AlphaFoldDB" id="A0A6G0SWG3"/>